<reference evidence="1" key="1">
    <citation type="submission" date="2024-07" db="EMBL/GenBank/DDBJ databases">
        <title>A survey of Mimosa microsymbionts across Brazilian biomes reveals a high diversity of Paraburkholderia nodulating endemic species, but also that Cupriavidus is common as a symbiont of widespread species.</title>
        <authorList>
            <person name="Rouws L."/>
            <person name="Barauna A."/>
            <person name="Beukes C."/>
            <person name="Rouws J.R.C."/>
            <person name="De Faria S.M."/>
            <person name="Gross E."/>
            <person name="Bueno Dos Reis Junior F."/>
            <person name="Simon M.F."/>
            <person name="Maluk M."/>
            <person name="Odee D.W."/>
            <person name="Kenicer G."/>
            <person name="Young J.P.W."/>
            <person name="Reis V.M."/>
            <person name="Zilli J."/>
            <person name="James E.K."/>
        </authorList>
    </citation>
    <scope>NUCLEOTIDE SEQUENCE</scope>
    <source>
        <strain evidence="1">EG181B</strain>
    </source>
</reference>
<gene>
    <name evidence="1" type="ORF">AB4Y32_24055</name>
</gene>
<protein>
    <submittedName>
        <fullName evidence="1">Endonuclease/exonuclease/phosphatase family protein</fullName>
    </submittedName>
</protein>
<dbReference type="Proteomes" id="UP001558850">
    <property type="component" value="Unassembled WGS sequence"/>
</dbReference>
<organism evidence="1 2">
    <name type="scientific">Paraburkholderia phymatum</name>
    <dbReference type="NCBI Taxonomy" id="148447"/>
    <lineage>
        <taxon>Bacteria</taxon>
        <taxon>Pseudomonadati</taxon>
        <taxon>Pseudomonadota</taxon>
        <taxon>Betaproteobacteria</taxon>
        <taxon>Burkholderiales</taxon>
        <taxon>Burkholderiaceae</taxon>
        <taxon>Paraburkholderia</taxon>
    </lineage>
</organism>
<evidence type="ECO:0000313" key="2">
    <source>
        <dbReference type="Proteomes" id="UP001558850"/>
    </source>
</evidence>
<keyword evidence="1" id="KW-0378">Hydrolase</keyword>
<keyword evidence="1" id="KW-0540">Nuclease</keyword>
<keyword evidence="1" id="KW-0255">Endonuclease</keyword>
<proteinExistence type="predicted"/>
<accession>A0ACC6U5C9</accession>
<dbReference type="EMBL" id="JBFRCH010000015">
    <property type="protein sequence ID" value="MEX3934824.1"/>
    <property type="molecule type" value="Genomic_DNA"/>
</dbReference>
<sequence length="306" mass="34382">MSWATVGPLVFVWWNTSLSPPVPRRKATEADLEFVVTQLRELREEVAFDVLALGEVCSADLDAIVEGLGDPNLSVHDATDRTNRLMFDTAVIYDHSKLTLESSLPLTDKFGRKTLKTGEALGFRLVETDDSFVLVASHWPSRLTAADASAVRAELGTALRRFVERMHAAYADPFVVLVGDYNDDPFSPSLANHLLATRDRALARRDSRFLYNPFWRKIGQSHDSDHADDARGFCGTHFYSGGENSQWFTYDQIMFSSAFLQDKSLSLRENLCGIVARPDLRARLLSRREIFDHLPVLGTVELRSES</sequence>
<comment type="caution">
    <text evidence="1">The sequence shown here is derived from an EMBL/GenBank/DDBJ whole genome shotgun (WGS) entry which is preliminary data.</text>
</comment>
<keyword evidence="2" id="KW-1185">Reference proteome</keyword>
<name>A0ACC6U5C9_9BURK</name>
<evidence type="ECO:0000313" key="1">
    <source>
        <dbReference type="EMBL" id="MEX3934824.1"/>
    </source>
</evidence>